<accession>A0A5J9SIY6</accession>
<evidence type="ECO:0000256" key="3">
    <source>
        <dbReference type="SAM" id="SignalP"/>
    </source>
</evidence>
<dbReference type="EMBL" id="RWGY01000786">
    <property type="protein sequence ID" value="TVT98940.1"/>
    <property type="molecule type" value="Genomic_DNA"/>
</dbReference>
<organism evidence="4 5">
    <name type="scientific">Eragrostis curvula</name>
    <name type="common">weeping love grass</name>
    <dbReference type="NCBI Taxonomy" id="38414"/>
    <lineage>
        <taxon>Eukaryota</taxon>
        <taxon>Viridiplantae</taxon>
        <taxon>Streptophyta</taxon>
        <taxon>Embryophyta</taxon>
        <taxon>Tracheophyta</taxon>
        <taxon>Spermatophyta</taxon>
        <taxon>Magnoliopsida</taxon>
        <taxon>Liliopsida</taxon>
        <taxon>Poales</taxon>
        <taxon>Poaceae</taxon>
        <taxon>PACMAD clade</taxon>
        <taxon>Chloridoideae</taxon>
        <taxon>Eragrostideae</taxon>
        <taxon>Eragrostidinae</taxon>
        <taxon>Eragrostis</taxon>
    </lineage>
</organism>
<dbReference type="SUPFAM" id="SSF52743">
    <property type="entry name" value="Subtilisin-like"/>
    <property type="match status" value="1"/>
</dbReference>
<dbReference type="PANTHER" id="PTHR10795">
    <property type="entry name" value="PROPROTEIN CONVERTASE SUBTILISIN/KEXIN"/>
    <property type="match status" value="1"/>
</dbReference>
<name>A0A5J9SIY6_9POAL</name>
<evidence type="ECO:0000313" key="5">
    <source>
        <dbReference type="Proteomes" id="UP000324897"/>
    </source>
</evidence>
<keyword evidence="2 3" id="KW-0732">Signal</keyword>
<proteinExistence type="inferred from homology"/>
<feature type="non-terminal residue" evidence="4">
    <location>
        <position position="1"/>
    </location>
</feature>
<comment type="similarity">
    <text evidence="1">Belongs to the peptidase S8 family.</text>
</comment>
<dbReference type="InterPro" id="IPR036852">
    <property type="entry name" value="Peptidase_S8/S53_dom_sf"/>
</dbReference>
<keyword evidence="5" id="KW-1185">Reference proteome</keyword>
<dbReference type="GO" id="GO:0006508">
    <property type="term" value="P:proteolysis"/>
    <property type="evidence" value="ECO:0007669"/>
    <property type="project" value="InterPro"/>
</dbReference>
<dbReference type="Gene3D" id="3.40.50.200">
    <property type="entry name" value="Peptidase S8/S53 domain"/>
    <property type="match status" value="1"/>
</dbReference>
<dbReference type="AlphaFoldDB" id="A0A5J9SIY6"/>
<evidence type="ECO:0000313" key="4">
    <source>
        <dbReference type="EMBL" id="TVT98940.1"/>
    </source>
</evidence>
<protein>
    <recommendedName>
        <fullName evidence="6">Inhibitor I9 domain-containing protein</fullName>
    </recommendedName>
</protein>
<evidence type="ECO:0000256" key="2">
    <source>
        <dbReference type="ARBA" id="ARBA00022729"/>
    </source>
</evidence>
<sequence length="214" mass="23034">MWGGGGRVVLIALVLFLVALPTPASADKNTYLIITKDSTTSPFDLLSPNITDFKLLYNLPAIHGIVALFDVVFVPTLKKLPGVLSVTPDTLVQLETTHSWDFLGLGSNGQPTTAWERDGRFGEDTIIGNIDTGVWPESESFRDDGMSDVPSRWNGTCERGDDSSFQCNRKLIGARLFNAGFQGQSVANSTLPGQAYPIISGEQATAANQPTDNS</sequence>
<gene>
    <name evidence="4" type="ORF">EJB05_55753</name>
</gene>
<dbReference type="InterPro" id="IPR045051">
    <property type="entry name" value="SBT"/>
</dbReference>
<dbReference type="GO" id="GO:0004252">
    <property type="term" value="F:serine-type endopeptidase activity"/>
    <property type="evidence" value="ECO:0007669"/>
    <property type="project" value="InterPro"/>
</dbReference>
<evidence type="ECO:0000256" key="1">
    <source>
        <dbReference type="ARBA" id="ARBA00011073"/>
    </source>
</evidence>
<dbReference type="OrthoDB" id="687848at2759"/>
<dbReference type="Gramene" id="TVT98940">
    <property type="protein sequence ID" value="TVT98940"/>
    <property type="gene ID" value="EJB05_55753"/>
</dbReference>
<evidence type="ECO:0008006" key="6">
    <source>
        <dbReference type="Google" id="ProtNLM"/>
    </source>
</evidence>
<dbReference type="Proteomes" id="UP000324897">
    <property type="component" value="Unassembled WGS sequence"/>
</dbReference>
<feature type="chain" id="PRO_5023824041" description="Inhibitor I9 domain-containing protein" evidence="3">
    <location>
        <begin position="27"/>
        <end position="214"/>
    </location>
</feature>
<reference evidence="4 5" key="1">
    <citation type="journal article" date="2019" name="Sci. Rep.">
        <title>A high-quality genome of Eragrostis curvula grass provides insights into Poaceae evolution and supports new strategies to enhance forage quality.</title>
        <authorList>
            <person name="Carballo J."/>
            <person name="Santos B.A.C.M."/>
            <person name="Zappacosta D."/>
            <person name="Garbus I."/>
            <person name="Selva J.P."/>
            <person name="Gallo C.A."/>
            <person name="Diaz A."/>
            <person name="Albertini E."/>
            <person name="Caccamo M."/>
            <person name="Echenique V."/>
        </authorList>
    </citation>
    <scope>NUCLEOTIDE SEQUENCE [LARGE SCALE GENOMIC DNA]</scope>
    <source>
        <strain evidence="5">cv. Victoria</strain>
        <tissue evidence="4">Leaf</tissue>
    </source>
</reference>
<feature type="signal peptide" evidence="3">
    <location>
        <begin position="1"/>
        <end position="26"/>
    </location>
</feature>
<comment type="caution">
    <text evidence="4">The sequence shown here is derived from an EMBL/GenBank/DDBJ whole genome shotgun (WGS) entry which is preliminary data.</text>
</comment>